<sequence length="69" mass="7703">MQLDMLSDPALHKANRPIPGVIESWFTDPHFGCVAKLSEPTLRGVEDDRQLVAPHLQFAELQTLFMTAA</sequence>
<proteinExistence type="predicted"/>
<evidence type="ECO:0000313" key="1">
    <source>
        <dbReference type="EMBL" id="MPN23233.1"/>
    </source>
</evidence>
<dbReference type="AlphaFoldDB" id="A0A645GHN1"/>
<organism evidence="1">
    <name type="scientific">bioreactor metagenome</name>
    <dbReference type="NCBI Taxonomy" id="1076179"/>
    <lineage>
        <taxon>unclassified sequences</taxon>
        <taxon>metagenomes</taxon>
        <taxon>ecological metagenomes</taxon>
    </lineage>
</organism>
<name>A0A645GHN1_9ZZZZ</name>
<gene>
    <name evidence="1" type="ORF">SDC9_170621</name>
</gene>
<dbReference type="EMBL" id="VSSQ01071680">
    <property type="protein sequence ID" value="MPN23233.1"/>
    <property type="molecule type" value="Genomic_DNA"/>
</dbReference>
<comment type="caution">
    <text evidence="1">The sequence shown here is derived from an EMBL/GenBank/DDBJ whole genome shotgun (WGS) entry which is preliminary data.</text>
</comment>
<accession>A0A645GHN1</accession>
<reference evidence="1" key="1">
    <citation type="submission" date="2019-08" db="EMBL/GenBank/DDBJ databases">
        <authorList>
            <person name="Kucharzyk K."/>
            <person name="Murdoch R.W."/>
            <person name="Higgins S."/>
            <person name="Loffler F."/>
        </authorList>
    </citation>
    <scope>NUCLEOTIDE SEQUENCE</scope>
</reference>
<protein>
    <submittedName>
        <fullName evidence="1">Uncharacterized protein</fullName>
    </submittedName>
</protein>